<keyword evidence="6" id="KW-1185">Reference proteome</keyword>
<evidence type="ECO:0000256" key="4">
    <source>
        <dbReference type="ARBA" id="ARBA00023136"/>
    </source>
</evidence>
<comment type="caution">
    <text evidence="5">The sequence shown here is derived from an EMBL/GenBank/DDBJ whole genome shotgun (WGS) entry which is preliminary data.</text>
</comment>
<feature type="non-terminal residue" evidence="5">
    <location>
        <position position="1"/>
    </location>
</feature>
<evidence type="ECO:0000313" key="5">
    <source>
        <dbReference type="EMBL" id="CAG7832679.1"/>
    </source>
</evidence>
<protein>
    <submittedName>
        <fullName evidence="5">Uncharacterized protein</fullName>
    </submittedName>
</protein>
<dbReference type="AlphaFoldDB" id="A0A8J2PTD1"/>
<dbReference type="GO" id="GO:0022857">
    <property type="term" value="F:transmembrane transporter activity"/>
    <property type="evidence" value="ECO:0007669"/>
    <property type="project" value="InterPro"/>
</dbReference>
<proteinExistence type="predicted"/>
<gene>
    <name evidence="5" type="ORF">AFUS01_LOCUS42357</name>
</gene>
<dbReference type="GO" id="GO:0016020">
    <property type="term" value="C:membrane"/>
    <property type="evidence" value="ECO:0007669"/>
    <property type="project" value="UniProtKB-SubCell"/>
</dbReference>
<evidence type="ECO:0000256" key="1">
    <source>
        <dbReference type="ARBA" id="ARBA00004370"/>
    </source>
</evidence>
<evidence type="ECO:0000313" key="6">
    <source>
        <dbReference type="Proteomes" id="UP000708208"/>
    </source>
</evidence>
<keyword evidence="3" id="KW-1133">Transmembrane helix</keyword>
<dbReference type="InterPro" id="IPR005828">
    <property type="entry name" value="MFS_sugar_transport-like"/>
</dbReference>
<dbReference type="EMBL" id="CAJVCH010566409">
    <property type="protein sequence ID" value="CAG7832679.1"/>
    <property type="molecule type" value="Genomic_DNA"/>
</dbReference>
<dbReference type="PANTHER" id="PTHR48021:SF1">
    <property type="entry name" value="GH07001P-RELATED"/>
    <property type="match status" value="1"/>
</dbReference>
<sequence length="109" mass="12295">MCLVPESPIFLLEKGRDKEARNALQWFRGASSIEEIENVFLEIRIYVEKKSAAPNVKIGFRDYFQPEVFKPILITLGLLLAQQLTGVNVILSFAVEIFKNAGSNLDPNL</sequence>
<keyword evidence="2" id="KW-0812">Transmembrane</keyword>
<name>A0A8J2PTD1_9HEXA</name>
<evidence type="ECO:0000256" key="2">
    <source>
        <dbReference type="ARBA" id="ARBA00022692"/>
    </source>
</evidence>
<dbReference type="Proteomes" id="UP000708208">
    <property type="component" value="Unassembled WGS sequence"/>
</dbReference>
<accession>A0A8J2PTD1</accession>
<organism evidence="5 6">
    <name type="scientific">Allacma fusca</name>
    <dbReference type="NCBI Taxonomy" id="39272"/>
    <lineage>
        <taxon>Eukaryota</taxon>
        <taxon>Metazoa</taxon>
        <taxon>Ecdysozoa</taxon>
        <taxon>Arthropoda</taxon>
        <taxon>Hexapoda</taxon>
        <taxon>Collembola</taxon>
        <taxon>Symphypleona</taxon>
        <taxon>Sminthuridae</taxon>
        <taxon>Allacma</taxon>
    </lineage>
</organism>
<dbReference type="PANTHER" id="PTHR48021">
    <property type="match status" value="1"/>
</dbReference>
<reference evidence="5" key="1">
    <citation type="submission" date="2021-06" db="EMBL/GenBank/DDBJ databases">
        <authorList>
            <person name="Hodson N. C."/>
            <person name="Mongue J. A."/>
            <person name="Jaron S. K."/>
        </authorList>
    </citation>
    <scope>NUCLEOTIDE SEQUENCE</scope>
</reference>
<keyword evidence="4" id="KW-0472">Membrane</keyword>
<comment type="subcellular location">
    <subcellularLocation>
        <location evidence="1">Membrane</location>
    </subcellularLocation>
</comment>
<evidence type="ECO:0000256" key="3">
    <source>
        <dbReference type="ARBA" id="ARBA00022989"/>
    </source>
</evidence>
<dbReference type="Pfam" id="PF00083">
    <property type="entry name" value="Sugar_tr"/>
    <property type="match status" value="1"/>
</dbReference>
<dbReference type="OrthoDB" id="6612291at2759"/>
<dbReference type="InterPro" id="IPR050549">
    <property type="entry name" value="MFS_Trehalose_Transporter"/>
</dbReference>